<keyword evidence="8" id="KW-1185">Reference proteome</keyword>
<evidence type="ECO:0000256" key="2">
    <source>
        <dbReference type="ARBA" id="ARBA00016725"/>
    </source>
</evidence>
<feature type="coiled-coil region" evidence="5">
    <location>
        <begin position="680"/>
        <end position="825"/>
    </location>
</feature>
<protein>
    <recommendedName>
        <fullName evidence="2">Coiled-coil domain-containing protein 39</fullName>
    </recommendedName>
</protein>
<dbReference type="Pfam" id="PF24161">
    <property type="entry name" value="CCDC39"/>
    <property type="match status" value="1"/>
</dbReference>
<comment type="function">
    <text evidence="4">Required for assembly of dynein regulatory complex (DRC) and inner dynein arm (IDA) complexes, which are responsible for ciliary beat regulation, thereby playing a central role in motility in cilia and flagella. Probably acts together with CCDC40 to form a molecular ruler that determines the 96 nanometer (nm) repeat length and arrangements of components in cilia and flagella. Not required for outer dynein arm complexes assembly.</text>
</comment>
<dbReference type="PANTHER" id="PTHR18962">
    <property type="entry name" value="COILED-COIL DOMAIN-CONTAINING PROTEIN 39"/>
    <property type="match status" value="1"/>
</dbReference>
<comment type="caution">
    <text evidence="7">The sequence shown here is derived from an EMBL/GenBank/DDBJ whole genome shotgun (WGS) entry which is preliminary data.</text>
</comment>
<sequence>MEEGSKVMVEEALKETGWHTNYAFPVASTENAYLLKLLGEVKMKIRTLEEEGAEYKEKNTKLRTHLQMVQQERTNTEALLLERQRECDAAHHRLCLAEREIGRTKQDLHELKIKRGEVHVRMGSLENEIFVRSNELNSIKSQMDYDQQLIEVYLDACEEDVRCRERLDALKMCDESRISALNSECAKLSEKRRAVREKLDDVVSKNDVLRLRVGAASDQCRSENHARREVLSVWENILCQLVKRDEEYTALSKKYDNLKADIKQQSQVIEEVKRMSNLVAEDVKNAEQAITNTNKEIFDRRNEYEKALKEAQIMDEELQTLQKTLEGTEREFRGCVGKTKQLRETMKDMTARLEEATRKTTVAEQKLVNVSNRRLNDEQLMKITEEQFSADEKCHKSIAAYNKQLVTDSLKVVEEVNKVSLEQRTLLAEVAGAKNTIRCLNNTAQSREADLIKLDELIYKAQLFNQRLEQRISKLESDPLLSQEEFTMKNKQISSLQNDLDFRTKSCNSLVAMINQFMNDKRICKMRSEKLQMELEKVKTELVTAQLTLTNSAMALRKAESAWREMLVECNLNKHQVRRMEARLNLLRNAVMCEEVKQLHLDALEREAGVEIETKKQKILLEMRPTEARLAEARAELTMRLRRLDQIRGRYNVTVTALTQSDEDAMGARMRYLIEALQERQNLKHKGDELDLQVRRAEEEVRALENTVVVMTSLNEVAREQVIGKAQGVPMEEEKQLLETKLMGIQNQLTDHRKQRRKLRSDVLNLEIQIEEVDSVLKLLKERYQTGATCMTKAVKVAEETKSRYERVSKRLAQLKESMERYLSSNELDIATRLLRDFNRLVYHLYDRCLRTSPCATDELLSAEQALVDTLQFTRPPGFTARISVTSRANPERQSIKGPTHQAQTARMGVETQSLTVVSIGDKVELAAVTERQRQDGQRQRTDTGIRPDSCNKGGEPRNRPK</sequence>
<feature type="compositionally biased region" description="Basic and acidic residues" evidence="6">
    <location>
        <begin position="931"/>
        <end position="946"/>
    </location>
</feature>
<reference evidence="7 8" key="1">
    <citation type="submission" date="2019-04" db="EMBL/GenBank/DDBJ databases">
        <title>Annotation for the trematode Fasciola gigantica.</title>
        <authorList>
            <person name="Choi Y.-J."/>
        </authorList>
    </citation>
    <scope>NUCLEOTIDE SEQUENCE [LARGE SCALE GENOMIC DNA]</scope>
    <source>
        <strain evidence="7">Uganda_cow_1</strain>
    </source>
</reference>
<evidence type="ECO:0000256" key="1">
    <source>
        <dbReference type="ARBA" id="ARBA00005805"/>
    </source>
</evidence>
<dbReference type="EMBL" id="SUNJ01005949">
    <property type="protein sequence ID" value="TPP63181.1"/>
    <property type="molecule type" value="Genomic_DNA"/>
</dbReference>
<gene>
    <name evidence="7" type="ORF">FGIG_08307</name>
</gene>
<dbReference type="InterPro" id="IPR033290">
    <property type="entry name" value="CCDC39"/>
</dbReference>
<evidence type="ECO:0000256" key="4">
    <source>
        <dbReference type="ARBA" id="ARBA00045182"/>
    </source>
</evidence>
<organism evidence="7 8">
    <name type="scientific">Fasciola gigantica</name>
    <name type="common">Giant liver fluke</name>
    <dbReference type="NCBI Taxonomy" id="46835"/>
    <lineage>
        <taxon>Eukaryota</taxon>
        <taxon>Metazoa</taxon>
        <taxon>Spiralia</taxon>
        <taxon>Lophotrochozoa</taxon>
        <taxon>Platyhelminthes</taxon>
        <taxon>Trematoda</taxon>
        <taxon>Digenea</taxon>
        <taxon>Plagiorchiida</taxon>
        <taxon>Echinostomata</taxon>
        <taxon>Echinostomatoidea</taxon>
        <taxon>Fasciolidae</taxon>
        <taxon>Fasciola</taxon>
    </lineage>
</organism>
<evidence type="ECO:0000256" key="5">
    <source>
        <dbReference type="SAM" id="Coils"/>
    </source>
</evidence>
<feature type="coiled-coil region" evidence="5">
    <location>
        <begin position="38"/>
        <end position="65"/>
    </location>
</feature>
<dbReference type="GO" id="GO:0005930">
    <property type="term" value="C:axoneme"/>
    <property type="evidence" value="ECO:0007669"/>
    <property type="project" value="InterPro"/>
</dbReference>
<dbReference type="GO" id="GO:0003341">
    <property type="term" value="P:cilium movement"/>
    <property type="evidence" value="ECO:0007669"/>
    <property type="project" value="InterPro"/>
</dbReference>
<evidence type="ECO:0000256" key="3">
    <source>
        <dbReference type="ARBA" id="ARBA00023054"/>
    </source>
</evidence>
<evidence type="ECO:0000313" key="8">
    <source>
        <dbReference type="Proteomes" id="UP000316759"/>
    </source>
</evidence>
<dbReference type="GO" id="GO:0036159">
    <property type="term" value="P:inner dynein arm assembly"/>
    <property type="evidence" value="ECO:0007669"/>
    <property type="project" value="InterPro"/>
</dbReference>
<evidence type="ECO:0000256" key="6">
    <source>
        <dbReference type="SAM" id="MobiDB-lite"/>
    </source>
</evidence>
<feature type="region of interest" description="Disordered" evidence="6">
    <location>
        <begin position="930"/>
        <end position="962"/>
    </location>
</feature>
<feature type="region of interest" description="Disordered" evidence="6">
    <location>
        <begin position="888"/>
        <end position="908"/>
    </location>
</feature>
<evidence type="ECO:0000313" key="7">
    <source>
        <dbReference type="EMBL" id="TPP63181.1"/>
    </source>
</evidence>
<dbReference type="OrthoDB" id="10259720at2759"/>
<accession>A0A504YSI8</accession>
<dbReference type="PANTHER" id="PTHR18962:SF0">
    <property type="entry name" value="COILED-COIL DOMAIN-CONTAINING PROTEIN 39"/>
    <property type="match status" value="1"/>
</dbReference>
<dbReference type="AlphaFoldDB" id="A0A504YSI8"/>
<dbReference type="GO" id="GO:0060285">
    <property type="term" value="P:cilium-dependent cell motility"/>
    <property type="evidence" value="ECO:0007669"/>
    <property type="project" value="TreeGrafter"/>
</dbReference>
<keyword evidence="3 5" id="KW-0175">Coiled coil</keyword>
<proteinExistence type="inferred from homology"/>
<comment type="similarity">
    <text evidence="1">Belongs to the CCDC39 family.</text>
</comment>
<feature type="coiled-coil region" evidence="5">
    <location>
        <begin position="248"/>
        <end position="373"/>
    </location>
</feature>
<dbReference type="Proteomes" id="UP000316759">
    <property type="component" value="Unassembled WGS sequence"/>
</dbReference>
<name>A0A504YSI8_FASGI</name>
<dbReference type="STRING" id="46835.A0A504YSI8"/>